<dbReference type="Gene3D" id="3.40.50.2300">
    <property type="match status" value="1"/>
</dbReference>
<dbReference type="PROSITE" id="PS50932">
    <property type="entry name" value="HTH_LACI_2"/>
    <property type="match status" value="1"/>
</dbReference>
<evidence type="ECO:0000256" key="1">
    <source>
        <dbReference type="ARBA" id="ARBA00023015"/>
    </source>
</evidence>
<dbReference type="PANTHER" id="PTHR30146">
    <property type="entry name" value="LACI-RELATED TRANSCRIPTIONAL REPRESSOR"/>
    <property type="match status" value="1"/>
</dbReference>
<evidence type="ECO:0000259" key="4">
    <source>
        <dbReference type="PROSITE" id="PS50932"/>
    </source>
</evidence>
<dbReference type="AlphaFoldDB" id="A0A4R2HTN0"/>
<evidence type="ECO:0000313" key="5">
    <source>
        <dbReference type="EMBL" id="TCO34694.1"/>
    </source>
</evidence>
<keyword evidence="6" id="KW-1185">Reference proteome</keyword>
<dbReference type="SUPFAM" id="SSF53822">
    <property type="entry name" value="Periplasmic binding protein-like I"/>
    <property type="match status" value="1"/>
</dbReference>
<keyword evidence="3" id="KW-0804">Transcription</keyword>
<dbReference type="EMBL" id="SLWN01000002">
    <property type="protein sequence ID" value="TCO34694.1"/>
    <property type="molecule type" value="Genomic_DNA"/>
</dbReference>
<dbReference type="OrthoDB" id="252678at2"/>
<dbReference type="SMART" id="SM00354">
    <property type="entry name" value="HTH_LACI"/>
    <property type="match status" value="1"/>
</dbReference>
<evidence type="ECO:0000256" key="3">
    <source>
        <dbReference type="ARBA" id="ARBA00023163"/>
    </source>
</evidence>
<dbReference type="Proteomes" id="UP000294508">
    <property type="component" value="Unassembled WGS sequence"/>
</dbReference>
<dbReference type="CDD" id="cd01392">
    <property type="entry name" value="HTH_LacI"/>
    <property type="match status" value="1"/>
</dbReference>
<sequence length="180" mass="18763">MAARSKLAVVAREAGVSVSTVSKVLRAYPEVAPATRARVRDVLRQRGYAADVKAAGSGQRPAALVDVVLASPAPAGAVLTSFDEEARRTGLSVVVTTVAPDRPVPRHWLDQVSARGTRGVVGVLVDFTQAQLGYLAAHDVPLVLIAPPGRSPQHVTTLALGNDLGETARRVLATLVEAGH</sequence>
<dbReference type="Gene3D" id="1.10.260.40">
    <property type="entry name" value="lambda repressor-like DNA-binding domains"/>
    <property type="match status" value="1"/>
</dbReference>
<accession>A0A4R2HTN0</accession>
<comment type="caution">
    <text evidence="5">The sequence shown here is derived from an EMBL/GenBank/DDBJ whole genome shotgun (WGS) entry which is preliminary data.</text>
</comment>
<keyword evidence="1" id="KW-0805">Transcription regulation</keyword>
<dbReference type="Pfam" id="PF00356">
    <property type="entry name" value="LacI"/>
    <property type="match status" value="1"/>
</dbReference>
<keyword evidence="2" id="KW-0238">DNA-binding</keyword>
<name>A0A4R2HTN0_9ACTN</name>
<gene>
    <name evidence="5" type="ORF">EV652_102763</name>
</gene>
<dbReference type="InterPro" id="IPR010982">
    <property type="entry name" value="Lambda_DNA-bd_dom_sf"/>
</dbReference>
<dbReference type="PANTHER" id="PTHR30146:SF153">
    <property type="entry name" value="LACTOSE OPERON REPRESSOR"/>
    <property type="match status" value="1"/>
</dbReference>
<organism evidence="5 6">
    <name type="scientific">Kribbella steppae</name>
    <dbReference type="NCBI Taxonomy" id="2512223"/>
    <lineage>
        <taxon>Bacteria</taxon>
        <taxon>Bacillati</taxon>
        <taxon>Actinomycetota</taxon>
        <taxon>Actinomycetes</taxon>
        <taxon>Propionibacteriales</taxon>
        <taxon>Kribbellaceae</taxon>
        <taxon>Kribbella</taxon>
    </lineage>
</organism>
<evidence type="ECO:0000313" key="6">
    <source>
        <dbReference type="Proteomes" id="UP000294508"/>
    </source>
</evidence>
<proteinExistence type="predicted"/>
<dbReference type="InterPro" id="IPR000843">
    <property type="entry name" value="HTH_LacI"/>
</dbReference>
<dbReference type="RefSeq" id="WP_132208431.1">
    <property type="nucleotide sequence ID" value="NZ_SLWN01000002.1"/>
</dbReference>
<protein>
    <submittedName>
        <fullName evidence="5">Regulatory LacI family protein</fullName>
    </submittedName>
</protein>
<dbReference type="SUPFAM" id="SSF47413">
    <property type="entry name" value="lambda repressor-like DNA-binding domains"/>
    <property type="match status" value="1"/>
</dbReference>
<dbReference type="InterPro" id="IPR028082">
    <property type="entry name" value="Peripla_BP_I"/>
</dbReference>
<feature type="domain" description="HTH lacI-type" evidence="4">
    <location>
        <begin position="5"/>
        <end position="59"/>
    </location>
</feature>
<evidence type="ECO:0000256" key="2">
    <source>
        <dbReference type="ARBA" id="ARBA00023125"/>
    </source>
</evidence>
<dbReference type="GO" id="GO:0003700">
    <property type="term" value="F:DNA-binding transcription factor activity"/>
    <property type="evidence" value="ECO:0007669"/>
    <property type="project" value="TreeGrafter"/>
</dbReference>
<reference evidence="5 6" key="1">
    <citation type="journal article" date="2015" name="Stand. Genomic Sci.">
        <title>Genomic Encyclopedia of Bacterial and Archaeal Type Strains, Phase III: the genomes of soil and plant-associated and newly described type strains.</title>
        <authorList>
            <person name="Whitman W.B."/>
            <person name="Woyke T."/>
            <person name="Klenk H.P."/>
            <person name="Zhou Y."/>
            <person name="Lilburn T.G."/>
            <person name="Beck B.J."/>
            <person name="De Vos P."/>
            <person name="Vandamme P."/>
            <person name="Eisen J.A."/>
            <person name="Garrity G."/>
            <person name="Hugenholtz P."/>
            <person name="Kyrpides N.C."/>
        </authorList>
    </citation>
    <scope>NUCLEOTIDE SEQUENCE [LARGE SCALE GENOMIC DNA]</scope>
    <source>
        <strain evidence="5 6">VKM Ac-2572</strain>
    </source>
</reference>
<dbReference type="GO" id="GO:0000976">
    <property type="term" value="F:transcription cis-regulatory region binding"/>
    <property type="evidence" value="ECO:0007669"/>
    <property type="project" value="TreeGrafter"/>
</dbReference>